<evidence type="ECO:0000256" key="10">
    <source>
        <dbReference type="ARBA" id="ARBA00022679"/>
    </source>
</evidence>
<keyword evidence="21" id="KW-0564">Palmitate</keyword>
<feature type="binding site" evidence="30">
    <location>
        <position position="147"/>
    </location>
    <ligand>
        <name>ATP</name>
        <dbReference type="ChEBI" id="CHEBI:30616"/>
    </ligand>
</feature>
<keyword evidence="19" id="KW-0472">Membrane</keyword>
<dbReference type="GO" id="GO:0005524">
    <property type="term" value="F:ATP binding"/>
    <property type="evidence" value="ECO:0007669"/>
    <property type="project" value="UniProtKB-UniRule"/>
</dbReference>
<evidence type="ECO:0000256" key="27">
    <source>
        <dbReference type="ARBA" id="ARBA00056933"/>
    </source>
</evidence>
<dbReference type="CDD" id="cd05117">
    <property type="entry name" value="STKc_CAMK"/>
    <property type="match status" value="1"/>
</dbReference>
<proteinExistence type="inferred from homology"/>
<evidence type="ECO:0000256" key="9">
    <source>
        <dbReference type="ARBA" id="ARBA00022527"/>
    </source>
</evidence>
<evidence type="ECO:0000256" key="2">
    <source>
        <dbReference type="ARBA" id="ARBA00004230"/>
    </source>
</evidence>
<evidence type="ECO:0000256" key="31">
    <source>
        <dbReference type="SAM" id="MobiDB-lite"/>
    </source>
</evidence>
<evidence type="ECO:0000256" key="16">
    <source>
        <dbReference type="ARBA" id="ARBA00022837"/>
    </source>
</evidence>
<dbReference type="InterPro" id="IPR050205">
    <property type="entry name" value="CDPK_Ser/Thr_kinases"/>
</dbReference>
<evidence type="ECO:0000256" key="5">
    <source>
        <dbReference type="ARBA" id="ARBA00011245"/>
    </source>
</evidence>
<keyword evidence="10" id="KW-0808">Transferase</keyword>
<comment type="function">
    <text evidence="27">Calcium-dependent protein kinase which acts as a sensor and effector of intracellular Ca(2+) levels probably in part downstream of cGMP-activated PKG kinase. During the liver stage, involved in sporozoite motility and thus in sporozoite invasion of host hepatocytes, probably together with CDPK4 and CDPK5. In the mosquito midgut and during the last stage of male gamete exflagellation, may play a role in the rupture of the host erythrocyte membrane. In the mosquito midgut, required for the differentiation of the zygote into the ookinete by promoting the translational activation of a subset of repressed mRNAs; these mRNAs are kept repressed in the zygote by the DOZI- or CITH-containing mRNP complexes. Dispensable during the asexual blood stage.</text>
</comment>
<dbReference type="Gene3D" id="1.10.510.10">
    <property type="entry name" value="Transferase(Phosphotransferase) domain 1"/>
    <property type="match status" value="1"/>
</dbReference>
<dbReference type="PROSITE" id="PS00108">
    <property type="entry name" value="PROTEIN_KINASE_ST"/>
    <property type="match status" value="1"/>
</dbReference>
<keyword evidence="7" id="KW-1003">Cell membrane</keyword>
<dbReference type="AlphaFoldDB" id="A0A1R2CDQ7"/>
<evidence type="ECO:0000256" key="18">
    <source>
        <dbReference type="ARBA" id="ARBA00022846"/>
    </source>
</evidence>
<keyword evidence="18" id="KW-0282">Flagellum</keyword>
<dbReference type="EC" id="2.7.11.1" evidence="6"/>
<feature type="region of interest" description="Disordered" evidence="31">
    <location>
        <begin position="1"/>
        <end position="30"/>
    </location>
</feature>
<dbReference type="OrthoDB" id="40902at2759"/>
<evidence type="ECO:0000256" key="21">
    <source>
        <dbReference type="ARBA" id="ARBA00023139"/>
    </source>
</evidence>
<dbReference type="SMART" id="SM00054">
    <property type="entry name" value="EFh"/>
    <property type="match status" value="4"/>
</dbReference>
<evidence type="ECO:0000256" key="7">
    <source>
        <dbReference type="ARBA" id="ARBA00022475"/>
    </source>
</evidence>
<dbReference type="FunFam" id="1.10.238.10:FF:000003">
    <property type="entry name" value="Calmodulin A"/>
    <property type="match status" value="1"/>
</dbReference>
<dbReference type="InterPro" id="IPR011992">
    <property type="entry name" value="EF-hand-dom_pair"/>
</dbReference>
<dbReference type="SMART" id="SM00220">
    <property type="entry name" value="S_TKc"/>
    <property type="match status" value="1"/>
</dbReference>
<dbReference type="InterPro" id="IPR000719">
    <property type="entry name" value="Prot_kinase_dom"/>
</dbReference>
<evidence type="ECO:0000256" key="13">
    <source>
        <dbReference type="ARBA" id="ARBA00022737"/>
    </source>
</evidence>
<comment type="similarity">
    <text evidence="24">Belongs to the protein kinase superfamily. Ser/Thr protein kinase family. CDPK subfamily.</text>
</comment>
<accession>A0A1R2CDQ7</accession>
<evidence type="ECO:0000256" key="25">
    <source>
        <dbReference type="ARBA" id="ARBA00047899"/>
    </source>
</evidence>
<dbReference type="PANTHER" id="PTHR24349">
    <property type="entry name" value="SERINE/THREONINE-PROTEIN KINASE"/>
    <property type="match status" value="1"/>
</dbReference>
<keyword evidence="16" id="KW-0106">Calcium</keyword>
<feature type="domain" description="EF-hand" evidence="33">
    <location>
        <begin position="419"/>
        <end position="454"/>
    </location>
</feature>
<dbReference type="GO" id="GO:0005886">
    <property type="term" value="C:plasma membrane"/>
    <property type="evidence" value="ECO:0007669"/>
    <property type="project" value="UniProtKB-SubCell"/>
</dbReference>
<keyword evidence="19" id="KW-1043">Host membrane</keyword>
<dbReference type="FunFam" id="3.30.200.20:FF:000315">
    <property type="entry name" value="Calcium-dependent protein kinase 3"/>
    <property type="match status" value="1"/>
</dbReference>
<keyword evidence="20" id="KW-0969">Cilium</keyword>
<evidence type="ECO:0000256" key="29">
    <source>
        <dbReference type="ARBA" id="ARBA00068067"/>
    </source>
</evidence>
<dbReference type="CDD" id="cd00051">
    <property type="entry name" value="EFh"/>
    <property type="match status" value="2"/>
</dbReference>
<evidence type="ECO:0000256" key="12">
    <source>
        <dbReference type="ARBA" id="ARBA00022723"/>
    </source>
</evidence>
<dbReference type="InterPro" id="IPR018247">
    <property type="entry name" value="EF_Hand_1_Ca_BS"/>
</dbReference>
<evidence type="ECO:0000256" key="26">
    <source>
        <dbReference type="ARBA" id="ARBA00048679"/>
    </source>
</evidence>
<dbReference type="GO" id="GO:0020005">
    <property type="term" value="C:symbiont-containing vacuole membrane"/>
    <property type="evidence" value="ECO:0007669"/>
    <property type="project" value="UniProtKB-SubCell"/>
</dbReference>
<evidence type="ECO:0000256" key="30">
    <source>
        <dbReference type="PROSITE-ProRule" id="PRU10141"/>
    </source>
</evidence>
<comment type="catalytic activity">
    <reaction evidence="26">
        <text>L-seryl-[protein] + ATP = O-phospho-L-seryl-[protein] + ADP + H(+)</text>
        <dbReference type="Rhea" id="RHEA:17989"/>
        <dbReference type="Rhea" id="RHEA-COMP:9863"/>
        <dbReference type="Rhea" id="RHEA-COMP:11604"/>
        <dbReference type="ChEBI" id="CHEBI:15378"/>
        <dbReference type="ChEBI" id="CHEBI:29999"/>
        <dbReference type="ChEBI" id="CHEBI:30616"/>
        <dbReference type="ChEBI" id="CHEBI:83421"/>
        <dbReference type="ChEBI" id="CHEBI:456216"/>
        <dbReference type="EC" id="2.7.11.1"/>
    </reaction>
</comment>
<evidence type="ECO:0000256" key="1">
    <source>
        <dbReference type="ARBA" id="ARBA00001946"/>
    </source>
</evidence>
<feature type="region of interest" description="Disordered" evidence="31">
    <location>
        <begin position="53"/>
        <end position="100"/>
    </location>
</feature>
<evidence type="ECO:0000256" key="8">
    <source>
        <dbReference type="ARBA" id="ARBA00022511"/>
    </source>
</evidence>
<feature type="domain" description="EF-hand" evidence="33">
    <location>
        <begin position="525"/>
        <end position="558"/>
    </location>
</feature>
<dbReference type="InterPro" id="IPR008271">
    <property type="entry name" value="Ser/Thr_kinase_AS"/>
</dbReference>
<dbReference type="Gene3D" id="1.10.238.10">
    <property type="entry name" value="EF-hand"/>
    <property type="match status" value="2"/>
</dbReference>
<comment type="subcellular location">
    <subcellularLocation>
        <location evidence="3">Cell membrane</location>
        <topology evidence="3">Lipid-anchor</topology>
        <orientation evidence="3">Cytoplasmic side</orientation>
    </subcellularLocation>
    <subcellularLocation>
        <location evidence="2">Cell projection</location>
        <location evidence="2">Cilium</location>
        <location evidence="2">Flagellum</location>
    </subcellularLocation>
    <subcellularLocation>
        <location evidence="4">Host cell membrane</location>
        <topology evidence="4">Lipid-anchor</topology>
    </subcellularLocation>
    <subcellularLocation>
        <location evidence="28">Parasitophorous vacuole membrane</location>
        <topology evidence="28">Lipid-anchor</topology>
    </subcellularLocation>
</comment>
<dbReference type="GO" id="GO:0031514">
    <property type="term" value="C:motile cilium"/>
    <property type="evidence" value="ECO:0007669"/>
    <property type="project" value="UniProtKB-SubCell"/>
</dbReference>
<dbReference type="PROSITE" id="PS50222">
    <property type="entry name" value="EF_HAND_2"/>
    <property type="match status" value="4"/>
</dbReference>
<dbReference type="PROSITE" id="PS00018">
    <property type="entry name" value="EF_HAND_1"/>
    <property type="match status" value="4"/>
</dbReference>
<evidence type="ECO:0000256" key="4">
    <source>
        <dbReference type="ARBA" id="ARBA00004425"/>
    </source>
</evidence>
<feature type="compositionally biased region" description="Basic and acidic residues" evidence="31">
    <location>
        <begin position="77"/>
        <end position="93"/>
    </location>
</feature>
<comment type="catalytic activity">
    <reaction evidence="25">
        <text>L-threonyl-[protein] + ATP = O-phospho-L-threonyl-[protein] + ADP + H(+)</text>
        <dbReference type="Rhea" id="RHEA:46608"/>
        <dbReference type="Rhea" id="RHEA-COMP:11060"/>
        <dbReference type="Rhea" id="RHEA-COMP:11605"/>
        <dbReference type="ChEBI" id="CHEBI:15378"/>
        <dbReference type="ChEBI" id="CHEBI:30013"/>
        <dbReference type="ChEBI" id="CHEBI:30616"/>
        <dbReference type="ChEBI" id="CHEBI:61977"/>
        <dbReference type="ChEBI" id="CHEBI:456216"/>
        <dbReference type="EC" id="2.7.11.1"/>
    </reaction>
</comment>
<dbReference type="GO" id="GO:0004674">
    <property type="term" value="F:protein serine/threonine kinase activity"/>
    <property type="evidence" value="ECO:0007669"/>
    <property type="project" value="UniProtKB-KW"/>
</dbReference>
<keyword evidence="15" id="KW-0418">Kinase</keyword>
<keyword evidence="35" id="KW-1185">Reference proteome</keyword>
<evidence type="ECO:0000256" key="11">
    <source>
        <dbReference type="ARBA" id="ARBA00022707"/>
    </source>
</evidence>
<dbReference type="InterPro" id="IPR017441">
    <property type="entry name" value="Protein_kinase_ATP_BS"/>
</dbReference>
<evidence type="ECO:0000259" key="33">
    <source>
        <dbReference type="PROSITE" id="PS50222"/>
    </source>
</evidence>
<evidence type="ECO:0000256" key="14">
    <source>
        <dbReference type="ARBA" id="ARBA00022741"/>
    </source>
</evidence>
<evidence type="ECO:0000256" key="15">
    <source>
        <dbReference type="ARBA" id="ARBA00022777"/>
    </source>
</evidence>
<evidence type="ECO:0000256" key="24">
    <source>
        <dbReference type="ARBA" id="ARBA00024334"/>
    </source>
</evidence>
<keyword evidence="13" id="KW-0677">Repeat</keyword>
<dbReference type="SUPFAM" id="SSF47473">
    <property type="entry name" value="EF-hand"/>
    <property type="match status" value="1"/>
</dbReference>
<dbReference type="PROSITE" id="PS50011">
    <property type="entry name" value="PROTEIN_KINASE_DOM"/>
    <property type="match status" value="1"/>
</dbReference>
<evidence type="ECO:0000313" key="34">
    <source>
        <dbReference type="EMBL" id="OMJ87141.1"/>
    </source>
</evidence>
<sequence>MGNFGCCNSQPLSHQESRTDPQTITPAPNSINTVIDAPSKLLEIQNSELKPLKTTNPLTEIKNPSELTTKLSMPVEKPNENPPEKSPENEPPRKSSGSLRFHRGSFVHFTKGDIVSMYNIVGTLGKGSFGRVYKAKHKLTNDYRAVKVINKENLNTQNREKLMFEVEILRSLDHPNIIKIFEVYEDDKQFSIVTELCVGGELFDRISSSKKFSENIAAGYMYQIMSSVLTCHEKGIVHRDLKPENILFISNLETSPLKVIDFGTSKKLEARSTLSSLTGTAYYIAPEVIRGNYDFKCDIWSCGVILYIMLCGYPPFRGSSEEIILNSISKGYFSFSGKEWANISHEAKALIMKMMTKNPQRRPSAKEIFNDPWIQNRYANEKEKNLALKSLKNLSHFRATQKLQQATLEFIASQLLSAKETKYLRDAFIALDKNGDGKLSMDELKKGYKNARVDLVDIDQIFERCDGDGNGFIDYTEFLTATINWKKELSHERLEAVFKMFDKDGSGKIGLDELKFLFGDDAKNIEDNVWEEMMKEADLDGDGEIDLYEFKALMMKKM</sequence>
<dbReference type="Pfam" id="PF13499">
    <property type="entry name" value="EF-hand_7"/>
    <property type="match status" value="2"/>
</dbReference>
<reference evidence="34 35" key="1">
    <citation type="submission" date="2016-11" db="EMBL/GenBank/DDBJ databases">
        <title>The macronuclear genome of Stentor coeruleus: a giant cell with tiny introns.</title>
        <authorList>
            <person name="Slabodnick M."/>
            <person name="Ruby J.G."/>
            <person name="Reiff S.B."/>
            <person name="Swart E.C."/>
            <person name="Gosai S."/>
            <person name="Prabakaran S."/>
            <person name="Witkowska E."/>
            <person name="Larue G.E."/>
            <person name="Fisher S."/>
            <person name="Freeman R.M."/>
            <person name="Gunawardena J."/>
            <person name="Chu W."/>
            <person name="Stover N.A."/>
            <person name="Gregory B.D."/>
            <person name="Nowacki M."/>
            <person name="Derisi J."/>
            <person name="Roy S.W."/>
            <person name="Marshall W.F."/>
            <person name="Sood P."/>
        </authorList>
    </citation>
    <scope>NUCLEOTIDE SEQUENCE [LARGE SCALE GENOMIC DNA]</scope>
    <source>
        <strain evidence="34">WM001</strain>
    </source>
</reference>
<feature type="domain" description="Protein kinase" evidence="32">
    <location>
        <begin position="118"/>
        <end position="374"/>
    </location>
</feature>
<keyword evidence="8" id="KW-1032">Host cell membrane</keyword>
<comment type="caution">
    <text evidence="34">The sequence shown here is derived from an EMBL/GenBank/DDBJ whole genome shotgun (WGS) entry which is preliminary data.</text>
</comment>
<name>A0A1R2CDQ7_9CILI</name>
<evidence type="ECO:0000256" key="3">
    <source>
        <dbReference type="ARBA" id="ARBA00004342"/>
    </source>
</evidence>
<dbReference type="EMBL" id="MPUH01000185">
    <property type="protein sequence ID" value="OMJ87141.1"/>
    <property type="molecule type" value="Genomic_DNA"/>
</dbReference>
<evidence type="ECO:0000256" key="6">
    <source>
        <dbReference type="ARBA" id="ARBA00012513"/>
    </source>
</evidence>
<dbReference type="Gene3D" id="3.30.200.20">
    <property type="entry name" value="Phosphorylase Kinase, domain 1"/>
    <property type="match status" value="1"/>
</dbReference>
<protein>
    <recommendedName>
        <fullName evidence="29">Calcium-dependent protein kinase 1</fullName>
        <ecNumber evidence="6">2.7.11.1</ecNumber>
    </recommendedName>
</protein>
<dbReference type="PROSITE" id="PS00107">
    <property type="entry name" value="PROTEIN_KINASE_ATP"/>
    <property type="match status" value="1"/>
</dbReference>
<keyword evidence="22" id="KW-0966">Cell projection</keyword>
<comment type="cofactor">
    <cofactor evidence="1">
        <name>Mg(2+)</name>
        <dbReference type="ChEBI" id="CHEBI:18420"/>
    </cofactor>
</comment>
<evidence type="ECO:0000259" key="32">
    <source>
        <dbReference type="PROSITE" id="PS50011"/>
    </source>
</evidence>
<dbReference type="InterPro" id="IPR002048">
    <property type="entry name" value="EF_hand_dom"/>
</dbReference>
<evidence type="ECO:0000313" key="35">
    <source>
        <dbReference type="Proteomes" id="UP000187209"/>
    </source>
</evidence>
<keyword evidence="12" id="KW-0479">Metal-binding</keyword>
<evidence type="ECO:0000256" key="22">
    <source>
        <dbReference type="ARBA" id="ARBA00023273"/>
    </source>
</evidence>
<evidence type="ECO:0000256" key="23">
    <source>
        <dbReference type="ARBA" id="ARBA00023288"/>
    </source>
</evidence>
<keyword evidence="17 30" id="KW-0067">ATP-binding</keyword>
<dbReference type="InterPro" id="IPR011009">
    <property type="entry name" value="Kinase-like_dom_sf"/>
</dbReference>
<comment type="subunit">
    <text evidence="5">Monomer.</text>
</comment>
<feature type="domain" description="EF-hand" evidence="33">
    <location>
        <begin position="489"/>
        <end position="524"/>
    </location>
</feature>
<evidence type="ECO:0000256" key="19">
    <source>
        <dbReference type="ARBA" id="ARBA00022870"/>
    </source>
</evidence>
<keyword evidence="14 30" id="KW-0547">Nucleotide-binding</keyword>
<dbReference type="GO" id="GO:0005509">
    <property type="term" value="F:calcium ion binding"/>
    <property type="evidence" value="ECO:0007669"/>
    <property type="project" value="InterPro"/>
</dbReference>
<dbReference type="SUPFAM" id="SSF56112">
    <property type="entry name" value="Protein kinase-like (PK-like)"/>
    <property type="match status" value="1"/>
</dbReference>
<gene>
    <name evidence="34" type="ORF">SteCoe_11216</name>
</gene>
<dbReference type="Pfam" id="PF00069">
    <property type="entry name" value="Pkinase"/>
    <property type="match status" value="1"/>
</dbReference>
<keyword evidence="9" id="KW-0723">Serine/threonine-protein kinase</keyword>
<dbReference type="Proteomes" id="UP000187209">
    <property type="component" value="Unassembled WGS sequence"/>
</dbReference>
<feature type="domain" description="EF-hand" evidence="33">
    <location>
        <begin position="457"/>
        <end position="488"/>
    </location>
</feature>
<dbReference type="GO" id="GO:0020002">
    <property type="term" value="C:host cell plasma membrane"/>
    <property type="evidence" value="ECO:0007669"/>
    <property type="project" value="UniProtKB-SubCell"/>
</dbReference>
<dbReference type="FunFam" id="1.10.510.10:FF:000398">
    <property type="entry name" value="Calcium-dependent protein kinase 1"/>
    <property type="match status" value="1"/>
</dbReference>
<keyword evidence="11" id="KW-0519">Myristate</keyword>
<organism evidence="34 35">
    <name type="scientific">Stentor coeruleus</name>
    <dbReference type="NCBI Taxonomy" id="5963"/>
    <lineage>
        <taxon>Eukaryota</taxon>
        <taxon>Sar</taxon>
        <taxon>Alveolata</taxon>
        <taxon>Ciliophora</taxon>
        <taxon>Postciliodesmatophora</taxon>
        <taxon>Heterotrichea</taxon>
        <taxon>Heterotrichida</taxon>
        <taxon>Stentoridae</taxon>
        <taxon>Stentor</taxon>
    </lineage>
</organism>
<evidence type="ECO:0000256" key="28">
    <source>
        <dbReference type="ARBA" id="ARBA00060437"/>
    </source>
</evidence>
<evidence type="ECO:0000256" key="20">
    <source>
        <dbReference type="ARBA" id="ARBA00023069"/>
    </source>
</evidence>
<evidence type="ECO:0000256" key="17">
    <source>
        <dbReference type="ARBA" id="ARBA00022840"/>
    </source>
</evidence>
<keyword evidence="23" id="KW-0449">Lipoprotein</keyword>